<dbReference type="PROSITE" id="PS01081">
    <property type="entry name" value="HTH_TETR_1"/>
    <property type="match status" value="1"/>
</dbReference>
<dbReference type="InterPro" id="IPR047923">
    <property type="entry name" value="ArpA-like"/>
</dbReference>
<evidence type="ECO:0000313" key="7">
    <source>
        <dbReference type="Proteomes" id="UP001500879"/>
    </source>
</evidence>
<gene>
    <name evidence="6" type="ORF">GCM10010357_03150</name>
</gene>
<dbReference type="PRINTS" id="PR00455">
    <property type="entry name" value="HTHTETR"/>
</dbReference>
<sequence length="213" mass="23581">MAELKQERAVRTREAILRAAAEAFDELGFHGASISMIMQRAGVTQGGMYFHFKSKKELAHAVMLAQRDFVRLPPGEDGLQRLIDITFYVARELQRNAIFRAGVRLAVEQGEFGLQDDTAYQQWVEQFHALLVAARQRNELLPDVDEAEFAQVLVGAYSGTQLFSQIATGRADLPQRIAALWSYLLPSIAMPRTLTQLRATPELCGGAASDAAS</sequence>
<feature type="domain" description="HTH tetR-type" evidence="5">
    <location>
        <begin position="10"/>
        <end position="70"/>
    </location>
</feature>
<dbReference type="PANTHER" id="PTHR30055:SF234">
    <property type="entry name" value="HTH-TYPE TRANSCRIPTIONAL REGULATOR BETI"/>
    <property type="match status" value="1"/>
</dbReference>
<dbReference type="Gene3D" id="1.10.357.10">
    <property type="entry name" value="Tetracycline Repressor, domain 2"/>
    <property type="match status" value="1"/>
</dbReference>
<dbReference type="Pfam" id="PF00440">
    <property type="entry name" value="TetR_N"/>
    <property type="match status" value="1"/>
</dbReference>
<evidence type="ECO:0000313" key="6">
    <source>
        <dbReference type="EMBL" id="GAA0385719.1"/>
    </source>
</evidence>
<evidence type="ECO:0000259" key="5">
    <source>
        <dbReference type="PROSITE" id="PS50977"/>
    </source>
</evidence>
<dbReference type="PANTHER" id="PTHR30055">
    <property type="entry name" value="HTH-TYPE TRANSCRIPTIONAL REGULATOR RUTR"/>
    <property type="match status" value="1"/>
</dbReference>
<dbReference type="SUPFAM" id="SSF46689">
    <property type="entry name" value="Homeodomain-like"/>
    <property type="match status" value="1"/>
</dbReference>
<dbReference type="InterPro" id="IPR001647">
    <property type="entry name" value="HTH_TetR"/>
</dbReference>
<dbReference type="NCBIfam" id="NF041196">
    <property type="entry name" value="ScbR_bind_reg"/>
    <property type="match status" value="1"/>
</dbReference>
<dbReference type="InterPro" id="IPR050109">
    <property type="entry name" value="HTH-type_TetR-like_transc_reg"/>
</dbReference>
<dbReference type="InterPro" id="IPR036271">
    <property type="entry name" value="Tet_transcr_reg_TetR-rel_C_sf"/>
</dbReference>
<organism evidence="6 7">
    <name type="scientific">Streptomyces luteireticuli</name>
    <dbReference type="NCBI Taxonomy" id="173858"/>
    <lineage>
        <taxon>Bacteria</taxon>
        <taxon>Bacillati</taxon>
        <taxon>Actinomycetota</taxon>
        <taxon>Actinomycetes</taxon>
        <taxon>Kitasatosporales</taxon>
        <taxon>Streptomycetaceae</taxon>
        <taxon>Streptomyces</taxon>
    </lineage>
</organism>
<evidence type="ECO:0000256" key="1">
    <source>
        <dbReference type="ARBA" id="ARBA00023015"/>
    </source>
</evidence>
<dbReference type="Proteomes" id="UP001500879">
    <property type="component" value="Unassembled WGS sequence"/>
</dbReference>
<dbReference type="InterPro" id="IPR054126">
    <property type="entry name" value="CprB_TetR_C"/>
</dbReference>
<keyword evidence="2 4" id="KW-0238">DNA-binding</keyword>
<comment type="caution">
    <text evidence="6">The sequence shown here is derived from an EMBL/GenBank/DDBJ whole genome shotgun (WGS) entry which is preliminary data.</text>
</comment>
<dbReference type="InterPro" id="IPR023772">
    <property type="entry name" value="DNA-bd_HTH_TetR-type_CS"/>
</dbReference>
<dbReference type="EMBL" id="BAAABX010000004">
    <property type="protein sequence ID" value="GAA0385719.1"/>
    <property type="molecule type" value="Genomic_DNA"/>
</dbReference>
<dbReference type="PROSITE" id="PS50977">
    <property type="entry name" value="HTH_TETR_2"/>
    <property type="match status" value="1"/>
</dbReference>
<dbReference type="Pfam" id="PF21935">
    <property type="entry name" value="TetR_C_45"/>
    <property type="match status" value="1"/>
</dbReference>
<name>A0ABP3I205_9ACTN</name>
<evidence type="ECO:0000256" key="2">
    <source>
        <dbReference type="ARBA" id="ARBA00023125"/>
    </source>
</evidence>
<dbReference type="RefSeq" id="WP_344018857.1">
    <property type="nucleotide sequence ID" value="NZ_BAAABX010000004.1"/>
</dbReference>
<protein>
    <submittedName>
        <fullName evidence="6">TetR/AcrR family transcriptional regulator</fullName>
    </submittedName>
</protein>
<evidence type="ECO:0000256" key="4">
    <source>
        <dbReference type="PROSITE-ProRule" id="PRU00335"/>
    </source>
</evidence>
<evidence type="ECO:0000256" key="3">
    <source>
        <dbReference type="ARBA" id="ARBA00023163"/>
    </source>
</evidence>
<dbReference type="SUPFAM" id="SSF48498">
    <property type="entry name" value="Tetracyclin repressor-like, C-terminal domain"/>
    <property type="match status" value="1"/>
</dbReference>
<keyword evidence="1" id="KW-0805">Transcription regulation</keyword>
<accession>A0ABP3I205</accession>
<proteinExistence type="predicted"/>
<keyword evidence="7" id="KW-1185">Reference proteome</keyword>
<feature type="DNA-binding region" description="H-T-H motif" evidence="4">
    <location>
        <begin position="33"/>
        <end position="52"/>
    </location>
</feature>
<keyword evidence="3" id="KW-0804">Transcription</keyword>
<reference evidence="7" key="1">
    <citation type="journal article" date="2019" name="Int. J. Syst. Evol. Microbiol.">
        <title>The Global Catalogue of Microorganisms (GCM) 10K type strain sequencing project: providing services to taxonomists for standard genome sequencing and annotation.</title>
        <authorList>
            <consortium name="The Broad Institute Genomics Platform"/>
            <consortium name="The Broad Institute Genome Sequencing Center for Infectious Disease"/>
            <person name="Wu L."/>
            <person name="Ma J."/>
        </authorList>
    </citation>
    <scope>NUCLEOTIDE SEQUENCE [LARGE SCALE GENOMIC DNA]</scope>
    <source>
        <strain evidence="7">JCM 4788</strain>
    </source>
</reference>
<dbReference type="InterPro" id="IPR009057">
    <property type="entry name" value="Homeodomain-like_sf"/>
</dbReference>